<dbReference type="Pfam" id="PF15519">
    <property type="entry name" value="RBM39linker"/>
    <property type="match status" value="1"/>
</dbReference>
<name>A0A517LPP3_9PEZI</name>
<dbReference type="SMART" id="SM00360">
    <property type="entry name" value="RRM"/>
    <property type="match status" value="3"/>
</dbReference>
<dbReference type="InterPro" id="IPR012677">
    <property type="entry name" value="Nucleotide-bd_a/b_plait_sf"/>
</dbReference>
<feature type="region of interest" description="Disordered" evidence="5">
    <location>
        <begin position="1"/>
        <end position="148"/>
    </location>
</feature>
<feature type="compositionally biased region" description="Basic and acidic residues" evidence="5">
    <location>
        <begin position="101"/>
        <end position="126"/>
    </location>
</feature>
<dbReference type="GO" id="GO:0005634">
    <property type="term" value="C:nucleus"/>
    <property type="evidence" value="ECO:0007669"/>
    <property type="project" value="InterPro"/>
</dbReference>
<dbReference type="InterPro" id="IPR035979">
    <property type="entry name" value="RBD_domain_sf"/>
</dbReference>
<dbReference type="CDD" id="cd12283">
    <property type="entry name" value="RRM1_RBM39_like"/>
    <property type="match status" value="1"/>
</dbReference>
<protein>
    <recommendedName>
        <fullName evidence="6">RRM domain-containing protein</fullName>
    </recommendedName>
</protein>
<dbReference type="PANTHER" id="PTHR48036">
    <property type="entry name" value="SPLICING FACTOR (PAD-1), PUTATIVE (AFU_ORTHOLOGUE AFUA_1G15810)-RELATED"/>
    <property type="match status" value="1"/>
</dbReference>
<dbReference type="Gene3D" id="3.30.70.330">
    <property type="match status" value="3"/>
</dbReference>
<dbReference type="STRING" id="50376.A0A517LPP3"/>
<dbReference type="CDD" id="cd12284">
    <property type="entry name" value="RRM2_RBM23_RBM39"/>
    <property type="match status" value="1"/>
</dbReference>
<feature type="domain" description="RRM" evidence="6">
    <location>
        <begin position="254"/>
        <end position="332"/>
    </location>
</feature>
<dbReference type="InterPro" id="IPR006509">
    <property type="entry name" value="RBM39_SF"/>
</dbReference>
<reference evidence="7 8" key="1">
    <citation type="submission" date="2019-07" db="EMBL/GenBank/DDBJ databases">
        <title>Finished genome of Venturia effusa.</title>
        <authorList>
            <person name="Young C.A."/>
            <person name="Cox M.P."/>
            <person name="Ganley A.R.D."/>
            <person name="David W.J."/>
        </authorList>
    </citation>
    <scope>NUCLEOTIDE SEQUENCE [LARGE SCALE GENOMIC DNA]</scope>
    <source>
        <strain evidence="8">albino</strain>
    </source>
</reference>
<evidence type="ECO:0000259" key="6">
    <source>
        <dbReference type="PROSITE" id="PS50102"/>
    </source>
</evidence>
<evidence type="ECO:0000256" key="2">
    <source>
        <dbReference type="ARBA" id="ARBA00022737"/>
    </source>
</evidence>
<dbReference type="Pfam" id="PF00076">
    <property type="entry name" value="RRM_1"/>
    <property type="match status" value="2"/>
</dbReference>
<dbReference type="SUPFAM" id="SSF54928">
    <property type="entry name" value="RNA-binding domain, RBD"/>
    <property type="match status" value="3"/>
</dbReference>
<feature type="compositionally biased region" description="Basic and acidic residues" evidence="5">
    <location>
        <begin position="61"/>
        <end position="77"/>
    </location>
</feature>
<dbReference type="AlphaFoldDB" id="A0A517LPP3"/>
<proteinExistence type="predicted"/>
<accession>A0A517LPP3</accession>
<evidence type="ECO:0000256" key="1">
    <source>
        <dbReference type="ARBA" id="ARBA00022553"/>
    </source>
</evidence>
<dbReference type="InterPro" id="IPR000504">
    <property type="entry name" value="RRM_dom"/>
</dbReference>
<organism evidence="7 8">
    <name type="scientific">Venturia effusa</name>
    <dbReference type="NCBI Taxonomy" id="50376"/>
    <lineage>
        <taxon>Eukaryota</taxon>
        <taxon>Fungi</taxon>
        <taxon>Dikarya</taxon>
        <taxon>Ascomycota</taxon>
        <taxon>Pezizomycotina</taxon>
        <taxon>Dothideomycetes</taxon>
        <taxon>Pleosporomycetidae</taxon>
        <taxon>Venturiales</taxon>
        <taxon>Venturiaceae</taxon>
        <taxon>Venturia</taxon>
    </lineage>
</organism>
<dbReference type="NCBIfam" id="TIGR01622">
    <property type="entry name" value="SF-CC1"/>
    <property type="match status" value="1"/>
</dbReference>
<dbReference type="GO" id="GO:0003723">
    <property type="term" value="F:RNA binding"/>
    <property type="evidence" value="ECO:0007669"/>
    <property type="project" value="UniProtKB-UniRule"/>
</dbReference>
<keyword evidence="3 4" id="KW-0694">RNA-binding</keyword>
<dbReference type="PROSITE" id="PS50102">
    <property type="entry name" value="RRM"/>
    <property type="match status" value="2"/>
</dbReference>
<dbReference type="CDD" id="cd12285">
    <property type="entry name" value="RRM3_RBM39_like"/>
    <property type="match status" value="1"/>
</dbReference>
<gene>
    <name evidence="7" type="ORF">FKW77_001886</name>
</gene>
<dbReference type="Proteomes" id="UP000316270">
    <property type="component" value="Chromosome 18"/>
</dbReference>
<feature type="region of interest" description="Disordered" evidence="5">
    <location>
        <begin position="347"/>
        <end position="389"/>
    </location>
</feature>
<dbReference type="EMBL" id="CP042202">
    <property type="protein sequence ID" value="QDS77597.1"/>
    <property type="molecule type" value="Genomic_DNA"/>
</dbReference>
<dbReference type="GO" id="GO:0006397">
    <property type="term" value="P:mRNA processing"/>
    <property type="evidence" value="ECO:0007669"/>
    <property type="project" value="InterPro"/>
</dbReference>
<evidence type="ECO:0000256" key="4">
    <source>
        <dbReference type="PROSITE-ProRule" id="PRU00176"/>
    </source>
</evidence>
<feature type="compositionally biased region" description="Basic and acidic residues" evidence="5">
    <location>
        <begin position="368"/>
        <end position="385"/>
    </location>
</feature>
<dbReference type="InterPro" id="IPR029123">
    <property type="entry name" value="RBM39_linker"/>
</dbReference>
<feature type="domain" description="RRM" evidence="6">
    <location>
        <begin position="155"/>
        <end position="232"/>
    </location>
</feature>
<sequence length="548" mass="60297">MTNLANDIESLLDEVAGESRAKAPSSRDKDGDTKMDSDGGSDRSSRRGKRSDDRPRRRSPDRHDRSRDGGDYWEPKGGRTRRSVSRDDDRWRPGSGSSRAPPRDHRDRDEHRDRDRGHRSSRGYDGRRRRSASPRARRAVKSASPELNDDERDRRTIFVQQLAARLRTKELTAFFEKVGPVKEAQIVKDRVSGRSKGVGYVEFRNESSVAAAIQLTGQKLLGIPIIAQHTEAEKNRQARTTEGTGPREPGVPIHRLYVGNIHFSITEADLTNVFEPFGTLEFVQLQKEEGTGRSRGYGFVQFEAPESAKEALEKMNGFDLAGRPIRVGLGNDKFTAETTERVLQKFPQHGRQEGSSIFGSGGRGTHAGGDERFGGSSGRTKDLGQGHDGAIDYDGGVAMTASRRQDIMKSLMERGGDPAAAKKGAANAKAPIVAAPRREAPPNVPQASRCIKLHNVFDAEEEEAAVGPDWQKDLTADLKTECEDKYGKISHISLDPNTGEAWIKFEQIAGGQKAMKGLNGRFFAGRTLSADFVVDAVYSSLFGRARAG</sequence>
<evidence type="ECO:0000313" key="7">
    <source>
        <dbReference type="EMBL" id="QDS77597.1"/>
    </source>
</evidence>
<evidence type="ECO:0000313" key="8">
    <source>
        <dbReference type="Proteomes" id="UP000316270"/>
    </source>
</evidence>
<keyword evidence="8" id="KW-1185">Reference proteome</keyword>
<feature type="compositionally biased region" description="Basic residues" evidence="5">
    <location>
        <begin position="127"/>
        <end position="140"/>
    </location>
</feature>
<evidence type="ECO:0000256" key="3">
    <source>
        <dbReference type="ARBA" id="ARBA00022884"/>
    </source>
</evidence>
<dbReference type="OrthoDB" id="5411533at2759"/>
<evidence type="ECO:0000256" key="5">
    <source>
        <dbReference type="SAM" id="MobiDB-lite"/>
    </source>
</evidence>
<keyword evidence="2" id="KW-0677">Repeat</keyword>
<keyword evidence="1" id="KW-0597">Phosphoprotein</keyword>
<feature type="compositionally biased region" description="Basic and acidic residues" evidence="5">
    <location>
        <begin position="17"/>
        <end position="55"/>
    </location>
</feature>